<evidence type="ECO:0000256" key="3">
    <source>
        <dbReference type="ARBA" id="ARBA00023163"/>
    </source>
</evidence>
<dbReference type="EMBL" id="CP155571">
    <property type="protein sequence ID" value="XFO74580.1"/>
    <property type="molecule type" value="Genomic_DNA"/>
</dbReference>
<gene>
    <name evidence="5" type="ORF">SPACI_046900</name>
</gene>
<dbReference type="Gene3D" id="1.10.10.10">
    <property type="entry name" value="Winged helix-like DNA-binding domain superfamily/Winged helix DNA-binding domain"/>
    <property type="match status" value="1"/>
</dbReference>
<dbReference type="SMART" id="SM00347">
    <property type="entry name" value="HTH_MARR"/>
    <property type="match status" value="1"/>
</dbReference>
<dbReference type="PANTHER" id="PTHR35790:SF4">
    <property type="entry name" value="HTH-TYPE TRANSCRIPTIONAL REGULATOR PCHR"/>
    <property type="match status" value="1"/>
</dbReference>
<dbReference type="InterPro" id="IPR036390">
    <property type="entry name" value="WH_DNA-bd_sf"/>
</dbReference>
<dbReference type="Pfam" id="PF01047">
    <property type="entry name" value="MarR"/>
    <property type="match status" value="1"/>
</dbReference>
<evidence type="ECO:0000313" key="6">
    <source>
        <dbReference type="Proteomes" id="UP000216052"/>
    </source>
</evidence>
<accession>A0ABZ3J8U7</accession>
<keyword evidence="3" id="KW-0804">Transcription</keyword>
<reference evidence="5" key="1">
    <citation type="submission" date="2024-05" db="EMBL/GenBank/DDBJ databases">
        <title>Isolation and characterization of Sporomusa carbonis sp. nov., a carboxydotrophic hydrogenogen in the genus of Sporomusa isolated from a charcoal burning pile.</title>
        <authorList>
            <person name="Boeer T."/>
            <person name="Rosenbaum F."/>
            <person name="Eysell L."/>
            <person name="Mueller V."/>
            <person name="Daniel R."/>
            <person name="Poehlein A."/>
        </authorList>
    </citation>
    <scope>NUCLEOTIDE SEQUENCE [LARGE SCALE GENOMIC DNA]</scope>
    <source>
        <strain evidence="5">DSM 3132</strain>
    </source>
</reference>
<sequence>MEAKQFIPPLHIHAAVTVEILRVDIRRLYQRNSTCCYKFKNNTCIYSLPGIHYICKEQMLDFSNEKGSRKMNSQSESIIEIMTRIINKASSLMTEPRLFGTEDVLYASEIHMLDVIGRNPGINVTEIADRLGITKGAVPKIIRKLMAKDLVCRYQTNGNKKIVLFKLTAKGCIAFQRHIEWHQEFDSGIIQKLDFLDKSQLLFLNSIMTDIEQYIDKIKKG</sequence>
<evidence type="ECO:0000259" key="4">
    <source>
        <dbReference type="PROSITE" id="PS50995"/>
    </source>
</evidence>
<dbReference type="PROSITE" id="PS50995">
    <property type="entry name" value="HTH_MARR_2"/>
    <property type="match status" value="1"/>
</dbReference>
<dbReference type="InterPro" id="IPR000835">
    <property type="entry name" value="HTH_MarR-typ"/>
</dbReference>
<name>A0ABZ3J8U7_SPOA4</name>
<dbReference type="InterPro" id="IPR052067">
    <property type="entry name" value="Metal_resp_HTH_trans_reg"/>
</dbReference>
<keyword evidence="6" id="KW-1185">Reference proteome</keyword>
<dbReference type="PANTHER" id="PTHR35790">
    <property type="entry name" value="HTH-TYPE TRANSCRIPTIONAL REGULATOR PCHR"/>
    <property type="match status" value="1"/>
</dbReference>
<protein>
    <recommendedName>
        <fullName evidence="4">HTH marR-type domain-containing protein</fullName>
    </recommendedName>
</protein>
<feature type="domain" description="HTH marR-type" evidence="4">
    <location>
        <begin position="75"/>
        <end position="213"/>
    </location>
</feature>
<keyword evidence="1" id="KW-0805">Transcription regulation</keyword>
<dbReference type="InterPro" id="IPR036388">
    <property type="entry name" value="WH-like_DNA-bd_sf"/>
</dbReference>
<dbReference type="Proteomes" id="UP000216052">
    <property type="component" value="Chromosome"/>
</dbReference>
<organism evidence="5 6">
    <name type="scientific">Sporomusa acidovorans (strain ATCC 49682 / DSM 3132 / Mol)</name>
    <dbReference type="NCBI Taxonomy" id="1123286"/>
    <lineage>
        <taxon>Bacteria</taxon>
        <taxon>Bacillati</taxon>
        <taxon>Bacillota</taxon>
        <taxon>Negativicutes</taxon>
        <taxon>Selenomonadales</taxon>
        <taxon>Sporomusaceae</taxon>
        <taxon>Sporomusa</taxon>
    </lineage>
</organism>
<keyword evidence="2" id="KW-0238">DNA-binding</keyword>
<dbReference type="RefSeq" id="WP_245692497.1">
    <property type="nucleotide sequence ID" value="NZ_CP155571.1"/>
</dbReference>
<evidence type="ECO:0000256" key="2">
    <source>
        <dbReference type="ARBA" id="ARBA00023125"/>
    </source>
</evidence>
<dbReference type="SUPFAM" id="SSF46785">
    <property type="entry name" value="Winged helix' DNA-binding domain"/>
    <property type="match status" value="1"/>
</dbReference>
<proteinExistence type="predicted"/>
<evidence type="ECO:0000256" key="1">
    <source>
        <dbReference type="ARBA" id="ARBA00023015"/>
    </source>
</evidence>
<evidence type="ECO:0000313" key="5">
    <source>
        <dbReference type="EMBL" id="XFO74580.1"/>
    </source>
</evidence>